<dbReference type="PANTHER" id="PTHR42818">
    <property type="entry name" value="SULFOPYRUVATE DECARBOXYLASE SUBUNIT ALPHA"/>
    <property type="match status" value="1"/>
</dbReference>
<evidence type="ECO:0000256" key="2">
    <source>
        <dbReference type="ARBA" id="ARBA00023239"/>
    </source>
</evidence>
<keyword evidence="1" id="KW-0210">Decarboxylase</keyword>
<evidence type="ECO:0000313" key="3">
    <source>
        <dbReference type="EMBL" id="GAA4326181.1"/>
    </source>
</evidence>
<comment type="caution">
    <text evidence="3">The sequence shown here is derived from an EMBL/GenBank/DDBJ whole genome shotgun (WGS) entry which is preliminary data.</text>
</comment>
<dbReference type="InterPro" id="IPR029061">
    <property type="entry name" value="THDP-binding"/>
</dbReference>
<reference evidence="4" key="1">
    <citation type="journal article" date="2019" name="Int. J. Syst. Evol. Microbiol.">
        <title>The Global Catalogue of Microorganisms (GCM) 10K type strain sequencing project: providing services to taxonomists for standard genome sequencing and annotation.</title>
        <authorList>
            <consortium name="The Broad Institute Genomics Platform"/>
            <consortium name="The Broad Institute Genome Sequencing Center for Infectious Disease"/>
            <person name="Wu L."/>
            <person name="Ma J."/>
        </authorList>
    </citation>
    <scope>NUCLEOTIDE SEQUENCE [LARGE SCALE GENOMIC DNA]</scope>
    <source>
        <strain evidence="4">JCM 17666</strain>
    </source>
</reference>
<keyword evidence="2" id="KW-0456">Lyase</keyword>
<evidence type="ECO:0000313" key="4">
    <source>
        <dbReference type="Proteomes" id="UP001501671"/>
    </source>
</evidence>
<sequence length="183" mass="19843">MNKERDDGAAAQDWPDRLYRLLKDNGITQVAWVPDGGHSRLIRLYEADPDIRIVRLTTEEEGVALLAGTHLGGARGVLLMQSSGVGNCINMLSLPNICQMPLLMLVTMRGDFGEANPWQVPMASATPAVLEAMGATVKRADTPDDIVETAQGCLQLAFRSSRMVALLIGQRAIGAKTFTETKH</sequence>
<dbReference type="PANTHER" id="PTHR42818:SF1">
    <property type="entry name" value="SULFOPYRUVATE DECARBOXYLASE"/>
    <property type="match status" value="1"/>
</dbReference>
<name>A0ABP8GKY9_9BURK</name>
<organism evidence="3 4">
    <name type="scientific">Pigmentiphaga soli</name>
    <dbReference type="NCBI Taxonomy" id="1007095"/>
    <lineage>
        <taxon>Bacteria</taxon>
        <taxon>Pseudomonadati</taxon>
        <taxon>Pseudomonadota</taxon>
        <taxon>Betaproteobacteria</taxon>
        <taxon>Burkholderiales</taxon>
        <taxon>Alcaligenaceae</taxon>
        <taxon>Pigmentiphaga</taxon>
    </lineage>
</organism>
<proteinExistence type="predicted"/>
<dbReference type="Gene3D" id="3.40.50.970">
    <property type="match status" value="1"/>
</dbReference>
<dbReference type="RefSeq" id="WP_345246824.1">
    <property type="nucleotide sequence ID" value="NZ_BAABFO010000003.1"/>
</dbReference>
<gene>
    <name evidence="3" type="ORF">GCM10023144_09320</name>
</gene>
<accession>A0ABP8GKY9</accession>
<dbReference type="EMBL" id="BAABFO010000003">
    <property type="protein sequence ID" value="GAA4326181.1"/>
    <property type="molecule type" value="Genomic_DNA"/>
</dbReference>
<dbReference type="CDD" id="cd07035">
    <property type="entry name" value="TPP_PYR_POX_like"/>
    <property type="match status" value="1"/>
</dbReference>
<keyword evidence="4" id="KW-1185">Reference proteome</keyword>
<protein>
    <submittedName>
        <fullName evidence="3">Thiamine pyrophosphate-binding protein</fullName>
    </submittedName>
</protein>
<evidence type="ECO:0000256" key="1">
    <source>
        <dbReference type="ARBA" id="ARBA00022793"/>
    </source>
</evidence>
<dbReference type="SUPFAM" id="SSF52518">
    <property type="entry name" value="Thiamin diphosphate-binding fold (THDP-binding)"/>
    <property type="match status" value="1"/>
</dbReference>
<dbReference type="InterPro" id="IPR051818">
    <property type="entry name" value="TPP_dependent_decarboxylase"/>
</dbReference>
<dbReference type="Proteomes" id="UP001501671">
    <property type="component" value="Unassembled WGS sequence"/>
</dbReference>